<dbReference type="Proteomes" id="UP000035722">
    <property type="component" value="Unassembled WGS sequence"/>
</dbReference>
<organism evidence="1 2">
    <name type="scientific">Pseudarthrobacter siccitolerans</name>
    <dbReference type="NCBI Taxonomy" id="861266"/>
    <lineage>
        <taxon>Bacteria</taxon>
        <taxon>Bacillati</taxon>
        <taxon>Actinomycetota</taxon>
        <taxon>Actinomycetes</taxon>
        <taxon>Micrococcales</taxon>
        <taxon>Micrococcaceae</taxon>
        <taxon>Pseudarthrobacter</taxon>
    </lineage>
</organism>
<reference evidence="2" key="1">
    <citation type="journal article" date="2014" name="Genome Announc.">
        <title>Genome Sequence of Arthrobacter siccitolerans 4J27, a Xeroprotectant-Producing Desiccation-Tolerant Microorganism.</title>
        <authorList>
            <person name="Manzanera M."/>
            <person name="Santa-Cruz-Calvo L."/>
            <person name="Vilchez J.I."/>
            <person name="Garcia-Fontana C."/>
            <person name="Silva-Castro G.A."/>
            <person name="Calvo C."/>
            <person name="Gonzalez-Lopez J."/>
        </authorList>
    </citation>
    <scope>NUCLEOTIDE SEQUENCE [LARGE SCALE GENOMIC DNA]</scope>
    <source>
        <strain evidence="2">4J27</strain>
    </source>
</reference>
<protein>
    <submittedName>
        <fullName evidence="1">Uncharacterized protein</fullName>
    </submittedName>
</protein>
<keyword evidence="2" id="KW-1185">Reference proteome</keyword>
<sequence length="40" mass="4688">MKFFVSGDLLQRLADSWPESLVMTMRYDGFCLDWASDVRT</sequence>
<dbReference type="AlphaFoldDB" id="A0A024H7Q2"/>
<dbReference type="EMBL" id="CAQI01000059">
    <property type="protein sequence ID" value="CCQ48200.1"/>
    <property type="molecule type" value="Genomic_DNA"/>
</dbReference>
<comment type="caution">
    <text evidence="1">The sequence shown here is derived from an EMBL/GenBank/DDBJ whole genome shotgun (WGS) entry which is preliminary data.</text>
</comment>
<evidence type="ECO:0000313" key="1">
    <source>
        <dbReference type="EMBL" id="CCQ48200.1"/>
    </source>
</evidence>
<name>A0A024H7Q2_9MICC</name>
<evidence type="ECO:0000313" key="2">
    <source>
        <dbReference type="Proteomes" id="UP000035722"/>
    </source>
</evidence>
<gene>
    <name evidence="1" type="ORF">ARTSIC4J27_4202</name>
</gene>
<dbReference type="STRING" id="861266.ARTSIC4J27_4202"/>
<proteinExistence type="predicted"/>
<accession>A0A024H7Q2</accession>